<feature type="non-terminal residue" evidence="2">
    <location>
        <position position="1"/>
    </location>
</feature>
<feature type="region of interest" description="Disordered" evidence="1">
    <location>
        <begin position="1"/>
        <end position="23"/>
    </location>
</feature>
<evidence type="ECO:0000313" key="2">
    <source>
        <dbReference type="EMBL" id="CAG8845814.1"/>
    </source>
</evidence>
<comment type="caution">
    <text evidence="2">The sequence shown here is derived from an EMBL/GenBank/DDBJ whole genome shotgun (WGS) entry which is preliminary data.</text>
</comment>
<protein>
    <submittedName>
        <fullName evidence="2">8145_t:CDS:1</fullName>
    </submittedName>
</protein>
<feature type="compositionally biased region" description="Low complexity" evidence="1">
    <location>
        <begin position="1"/>
        <end position="14"/>
    </location>
</feature>
<evidence type="ECO:0000256" key="1">
    <source>
        <dbReference type="SAM" id="MobiDB-lite"/>
    </source>
</evidence>
<proteinExistence type="predicted"/>
<reference evidence="2 3" key="1">
    <citation type="submission" date="2021-06" db="EMBL/GenBank/DDBJ databases">
        <authorList>
            <person name="Kallberg Y."/>
            <person name="Tangrot J."/>
            <person name="Rosling A."/>
        </authorList>
    </citation>
    <scope>NUCLEOTIDE SEQUENCE [LARGE SCALE GENOMIC DNA]</scope>
    <source>
        <strain evidence="2 3">120-4 pot B 10/14</strain>
    </source>
</reference>
<dbReference type="EMBL" id="CAJVQB010081047">
    <property type="protein sequence ID" value="CAG8845814.1"/>
    <property type="molecule type" value="Genomic_DNA"/>
</dbReference>
<dbReference type="Proteomes" id="UP000789901">
    <property type="component" value="Unassembled WGS sequence"/>
</dbReference>
<organism evidence="2 3">
    <name type="scientific">Gigaspora margarita</name>
    <dbReference type="NCBI Taxonomy" id="4874"/>
    <lineage>
        <taxon>Eukaryota</taxon>
        <taxon>Fungi</taxon>
        <taxon>Fungi incertae sedis</taxon>
        <taxon>Mucoromycota</taxon>
        <taxon>Glomeromycotina</taxon>
        <taxon>Glomeromycetes</taxon>
        <taxon>Diversisporales</taxon>
        <taxon>Gigasporaceae</taxon>
        <taxon>Gigaspora</taxon>
    </lineage>
</organism>
<name>A0ABN7X3T8_GIGMA</name>
<gene>
    <name evidence="2" type="ORF">GMARGA_LOCUS37845</name>
</gene>
<accession>A0ABN7X3T8</accession>
<sequence>STSTVSSEGDSSNSRQKITGQPFNPIWKHFNQIEKKDRYYLAKVQLCYFKQLSKNDEDQKSNKKQK</sequence>
<evidence type="ECO:0000313" key="3">
    <source>
        <dbReference type="Proteomes" id="UP000789901"/>
    </source>
</evidence>
<feature type="non-terminal residue" evidence="2">
    <location>
        <position position="66"/>
    </location>
</feature>
<keyword evidence="3" id="KW-1185">Reference proteome</keyword>